<proteinExistence type="predicted"/>
<dbReference type="Gene3D" id="1.20.200.10">
    <property type="entry name" value="Fumarase/aspartase (Central domain)"/>
    <property type="match status" value="1"/>
</dbReference>
<dbReference type="AlphaFoldDB" id="A0A7R8WB90"/>
<name>A0A7R8WB90_9CRUS</name>
<protein>
    <submittedName>
        <fullName evidence="2">Uncharacterized protein</fullName>
    </submittedName>
</protein>
<sequence>MKTNLERIDFETAAKFESKLRHDVMAHIQTFGELLPKASGIVHLGATSCFVTDNAELIAIRDAFEILLPKLASVISNLSEFAMKHKDLPTLELTHLQPAQPTTVGKRACLWIQDLVLDLRALEHASKEQLVFRGVKGTTGTQASFLELFKGDHDKVKALDKRVTELCGFKSLLKICGQTYSRKVDFQLLCPLVGLASSVHKICTDIRILASRKEIEEPFEQSQVGSSAMPYKRNPMRSERACSLSKLLMNMIGNPLAVHATQWMERTLDDSAN</sequence>
<dbReference type="InterPro" id="IPR024083">
    <property type="entry name" value="Fumarase/histidase_N"/>
</dbReference>
<reference evidence="2" key="1">
    <citation type="submission" date="2020-11" db="EMBL/GenBank/DDBJ databases">
        <authorList>
            <person name="Tran Van P."/>
        </authorList>
    </citation>
    <scope>NUCLEOTIDE SEQUENCE</scope>
</reference>
<organism evidence="2">
    <name type="scientific">Cyprideis torosa</name>
    <dbReference type="NCBI Taxonomy" id="163714"/>
    <lineage>
        <taxon>Eukaryota</taxon>
        <taxon>Metazoa</taxon>
        <taxon>Ecdysozoa</taxon>
        <taxon>Arthropoda</taxon>
        <taxon>Crustacea</taxon>
        <taxon>Oligostraca</taxon>
        <taxon>Ostracoda</taxon>
        <taxon>Podocopa</taxon>
        <taxon>Podocopida</taxon>
        <taxon>Cytherocopina</taxon>
        <taxon>Cytheroidea</taxon>
        <taxon>Cytherideidae</taxon>
        <taxon>Cyprideis</taxon>
    </lineage>
</organism>
<dbReference type="GO" id="GO:0005829">
    <property type="term" value="C:cytosol"/>
    <property type="evidence" value="ECO:0007669"/>
    <property type="project" value="TreeGrafter"/>
</dbReference>
<gene>
    <name evidence="2" type="ORF">CTOB1V02_LOCUS6311</name>
</gene>
<feature type="non-terminal residue" evidence="2">
    <location>
        <position position="273"/>
    </location>
</feature>
<dbReference type="PANTHER" id="PTHR43172">
    <property type="entry name" value="ADENYLOSUCCINATE LYASE"/>
    <property type="match status" value="1"/>
</dbReference>
<dbReference type="GO" id="GO:0070626">
    <property type="term" value="F:(S)-2-(5-amino-1-(5-phospho-D-ribosyl)imidazole-4-carboxamido) succinate lyase (fumarate-forming) activity"/>
    <property type="evidence" value="ECO:0007669"/>
    <property type="project" value="TreeGrafter"/>
</dbReference>
<dbReference type="InterPro" id="IPR008948">
    <property type="entry name" value="L-Aspartase-like"/>
</dbReference>
<dbReference type="GO" id="GO:0044208">
    <property type="term" value="P:'de novo' AMP biosynthetic process"/>
    <property type="evidence" value="ECO:0007669"/>
    <property type="project" value="TreeGrafter"/>
</dbReference>
<dbReference type="PRINTS" id="PR00149">
    <property type="entry name" value="FUMRATELYASE"/>
</dbReference>
<dbReference type="EMBL" id="OB661535">
    <property type="protein sequence ID" value="CAD7228428.1"/>
    <property type="molecule type" value="Genomic_DNA"/>
</dbReference>
<accession>A0A7R8WB90</accession>
<evidence type="ECO:0000313" key="2">
    <source>
        <dbReference type="EMBL" id="CAD7228428.1"/>
    </source>
</evidence>
<dbReference type="Gene3D" id="1.10.275.10">
    <property type="entry name" value="Fumarase/aspartase (N-terminal domain)"/>
    <property type="match status" value="1"/>
</dbReference>
<keyword evidence="1" id="KW-0456">Lyase</keyword>
<dbReference type="GO" id="GO:0004018">
    <property type="term" value="F:N6-(1,2-dicarboxyethyl)AMP AMP-lyase (fumarate-forming) activity"/>
    <property type="evidence" value="ECO:0007669"/>
    <property type="project" value="TreeGrafter"/>
</dbReference>
<dbReference type="InterPro" id="IPR022761">
    <property type="entry name" value="Fumarate_lyase_N"/>
</dbReference>
<dbReference type="InterPro" id="IPR020557">
    <property type="entry name" value="Fumarate_lyase_CS"/>
</dbReference>
<dbReference type="InterPro" id="IPR000362">
    <property type="entry name" value="Fumarate_lyase_fam"/>
</dbReference>
<dbReference type="PANTHER" id="PTHR43172:SF1">
    <property type="entry name" value="ADENYLOSUCCINATE LYASE"/>
    <property type="match status" value="1"/>
</dbReference>
<dbReference type="SUPFAM" id="SSF48557">
    <property type="entry name" value="L-aspartase-like"/>
    <property type="match status" value="1"/>
</dbReference>
<dbReference type="OrthoDB" id="406045at2759"/>
<dbReference type="PROSITE" id="PS00163">
    <property type="entry name" value="FUMARATE_LYASES"/>
    <property type="match status" value="1"/>
</dbReference>
<dbReference type="Pfam" id="PF00206">
    <property type="entry name" value="Lyase_1"/>
    <property type="match status" value="1"/>
</dbReference>
<evidence type="ECO:0000256" key="1">
    <source>
        <dbReference type="ARBA" id="ARBA00023239"/>
    </source>
</evidence>